<feature type="transmembrane region" description="Helical" evidence="1">
    <location>
        <begin position="31"/>
        <end position="51"/>
    </location>
</feature>
<name>A0ABP8YVF8_9ACTN</name>
<sequence length="256" mass="28408">MLKVAIARLRRVLAMDEGLWREHLKAYRRRMLWAPLGLSALGCAFIAVSAYDTDWEFSFLGFATGALLLVVALTPVTVRLLPIGQPRVERTETTLSLVASPRGRVAIITIPIAVAMAVAAFAALTLDHWRKPLIGIVGIPLAIVLALVSFAESRYEVTDRCFAHVVDYGGLVWVREVDRPTIAWLDSRLILYLAGDVTVTRRTRGSSTSRSKEGSVLFRLSPLPDRLATEFAAEVVRRTGIEISYGVMPTEMWDMR</sequence>
<reference evidence="3" key="1">
    <citation type="journal article" date="2019" name="Int. J. Syst. Evol. Microbiol.">
        <title>The Global Catalogue of Microorganisms (GCM) 10K type strain sequencing project: providing services to taxonomists for standard genome sequencing and annotation.</title>
        <authorList>
            <consortium name="The Broad Institute Genomics Platform"/>
            <consortium name="The Broad Institute Genome Sequencing Center for Infectious Disease"/>
            <person name="Wu L."/>
            <person name="Ma J."/>
        </authorList>
    </citation>
    <scope>NUCLEOTIDE SEQUENCE [LARGE SCALE GENOMIC DNA]</scope>
    <source>
        <strain evidence="3">JCM 18077</strain>
    </source>
</reference>
<evidence type="ECO:0008006" key="4">
    <source>
        <dbReference type="Google" id="ProtNLM"/>
    </source>
</evidence>
<evidence type="ECO:0000256" key="1">
    <source>
        <dbReference type="SAM" id="Phobius"/>
    </source>
</evidence>
<keyword evidence="1" id="KW-0472">Membrane</keyword>
<dbReference type="Proteomes" id="UP001500822">
    <property type="component" value="Unassembled WGS sequence"/>
</dbReference>
<proteinExistence type="predicted"/>
<comment type="caution">
    <text evidence="2">The sequence shown here is derived from an EMBL/GenBank/DDBJ whole genome shotgun (WGS) entry which is preliminary data.</text>
</comment>
<organism evidence="2 3">
    <name type="scientific">Gordonia alkaliphila</name>
    <dbReference type="NCBI Taxonomy" id="1053547"/>
    <lineage>
        <taxon>Bacteria</taxon>
        <taxon>Bacillati</taxon>
        <taxon>Actinomycetota</taxon>
        <taxon>Actinomycetes</taxon>
        <taxon>Mycobacteriales</taxon>
        <taxon>Gordoniaceae</taxon>
        <taxon>Gordonia</taxon>
    </lineage>
</organism>
<evidence type="ECO:0000313" key="2">
    <source>
        <dbReference type="EMBL" id="GAA4739160.1"/>
    </source>
</evidence>
<keyword evidence="1" id="KW-1133">Transmembrane helix</keyword>
<dbReference type="EMBL" id="BAABIE010000001">
    <property type="protein sequence ID" value="GAA4739160.1"/>
    <property type="molecule type" value="Genomic_DNA"/>
</dbReference>
<keyword evidence="3" id="KW-1185">Reference proteome</keyword>
<feature type="transmembrane region" description="Helical" evidence="1">
    <location>
        <begin position="57"/>
        <end position="81"/>
    </location>
</feature>
<feature type="transmembrane region" description="Helical" evidence="1">
    <location>
        <begin position="105"/>
        <end position="126"/>
    </location>
</feature>
<keyword evidence="1" id="KW-0812">Transmembrane</keyword>
<accession>A0ABP8YVF8</accession>
<gene>
    <name evidence="2" type="ORF">GCM10023217_03670</name>
</gene>
<feature type="transmembrane region" description="Helical" evidence="1">
    <location>
        <begin position="132"/>
        <end position="151"/>
    </location>
</feature>
<protein>
    <recommendedName>
        <fullName evidence="4">PH domain-containing protein</fullName>
    </recommendedName>
</protein>
<evidence type="ECO:0000313" key="3">
    <source>
        <dbReference type="Proteomes" id="UP001500822"/>
    </source>
</evidence>